<protein>
    <recommendedName>
        <fullName evidence="7">TPR-like protein</fullName>
    </recommendedName>
</protein>
<name>F4RPN7_MELLP</name>
<dbReference type="RefSeq" id="XP_007411188.1">
    <property type="nucleotide sequence ID" value="XM_007411126.1"/>
</dbReference>
<evidence type="ECO:0008006" key="7">
    <source>
        <dbReference type="Google" id="ProtNLM"/>
    </source>
</evidence>
<keyword evidence="1" id="KW-0677">Repeat</keyword>
<gene>
    <name evidence="5" type="ORF">MELLADRAFT_87842</name>
</gene>
<dbReference type="InterPro" id="IPR011990">
    <property type="entry name" value="TPR-like_helical_dom_sf"/>
</dbReference>
<dbReference type="KEGG" id="mlr:MELLADRAFT_87842"/>
<keyword evidence="2 3" id="KW-0802">TPR repeat</keyword>
<accession>F4RPN7</accession>
<dbReference type="HOGENOM" id="CLU_001688_1_0_1"/>
<sequence>MKRGDVPSHRNEDFQGDLRTKELSSHLFIQALFPINLEVTFNSGSLLTNYNKELMATLKSHLKAARDAISKKDWTGAEAAAESALALDTQSYNAHVFLGLARLNLKKLEESRTAYQQAIDLDPSQPLAWQGLVRLHESSNDNSALIDALEGLAKIWNEKQDAEKLGDTILKLISLKDISRKQTISVLSHLLPNSLYEALLSTLPEPDNTNPKYSPIFDLLVLLQNNLPIIKQITDLTQVEENDAISREIFKRRTRLTSIPKTAAETRLEVIREVYPSSQLPKLWKEILNHPYADDEVRREVELALLTYYLDWLEALPSPFKGELADLSNAASADSSEVIQSKQEDKDRLRDAILEVARGQVVLKVANTKSWDIVLDWNEITSPRQEDDPHGYLISLGDIFPNSDITAVLEAYRQFHLEPETDEQPDDIDILEQMESGFDSAQKHSLLSHFLVLSVYYELRDWSTVKLIAENCISKTKELERLLGKRLTKATKKLECYLAIALTYLDAPRYHLQATRLIDKLLDKEPNHGPILMAQASILKSSQRWLEAILSFTQALKSWTDLPPLDRLEAKSDKAWCLVELERTEEAAEQFDNIIHELTELIEADPEQESIHQDLAQNWYRLARCKWAMYHTEDKEKAEEMDEMKKTTLKKEAYNCFIKSVKVDTAFAPSFTYLGLYYSEEGDYGRASKCFQKAFELDATESVAAFRLATEFAESREWDLVEVVAKRLINGGVETGSDYQAGEGHNPLQLASYQQHSWAWNAIGSVELSRGKFQLAAGTFQRAIRATPTDPHTWIKLGLAYRGVGKHVAALKTFIRASQLFEKENEQEENQSDDDQSPRWFADFCICDVQRQIGLIEPAITGLQKIIKHHPEEVVVKIILAETKYANAIQFSNKGNFSQSEEDLIQSLDLINQVFETGDSRYTMRIGWKIWRMCTGMGRSGNNIRPAQPIQFSILDTLGTLAFNLSRRLCQHAYIKSVELNPKNHISWTNLGFLYLAHSDVELANQAFLKSQIYEPDWALAWLGQALVAALNDHLDQSNELVEHAFTLSQSNITQIDLAYTTTAFARFAENESKVTNNLEDLHAPLLAVSKLVQRFPTDPTILNLQGILLEAIGKYEEASLSLEKAAEILEGIYEISESIEIETRFSIINLNLGRLKSRIKEYEGSRQAFEIVESLRGPFDKENDKLEDLEKIIMIRSQALSGISLSKYFSNDIEGGIEGFKKILSELSGIDSSQSETLTKTLRQHISALAQLLCRILWNDDNQARKIEAREILTGVATRNARLNYHDLNVVMTLASMSIVVQDDPFLDDLLLKIQQQDDPTMIKGPSENPDHEPEQSTDYTN</sequence>
<proteinExistence type="predicted"/>
<dbReference type="PANTHER" id="PTHR15704">
    <property type="entry name" value="SUPERKILLER 3 PROTEIN-RELATED"/>
    <property type="match status" value="1"/>
</dbReference>
<feature type="repeat" description="TPR" evidence="3">
    <location>
        <begin position="791"/>
        <end position="824"/>
    </location>
</feature>
<dbReference type="InterPro" id="IPR040962">
    <property type="entry name" value="TPR_22"/>
</dbReference>
<dbReference type="InParanoid" id="F4RPN7"/>
<dbReference type="SUPFAM" id="SSF48452">
    <property type="entry name" value="TPR-like"/>
    <property type="match status" value="3"/>
</dbReference>
<dbReference type="InterPro" id="IPR039226">
    <property type="entry name" value="Ski3/TTC37"/>
</dbReference>
<dbReference type="GO" id="GO:0006401">
    <property type="term" value="P:RNA catabolic process"/>
    <property type="evidence" value="ECO:0007669"/>
    <property type="project" value="InterPro"/>
</dbReference>
<dbReference type="Pfam" id="PF18833">
    <property type="entry name" value="TPR_22"/>
    <property type="match status" value="1"/>
</dbReference>
<reference evidence="6" key="1">
    <citation type="journal article" date="2011" name="Proc. Natl. Acad. Sci. U.S.A.">
        <title>Obligate biotrophy features unraveled by the genomic analysis of rust fungi.</title>
        <authorList>
            <person name="Duplessis S."/>
            <person name="Cuomo C.A."/>
            <person name="Lin Y.-C."/>
            <person name="Aerts A."/>
            <person name="Tisserant E."/>
            <person name="Veneault-Fourrey C."/>
            <person name="Joly D.L."/>
            <person name="Hacquard S."/>
            <person name="Amselem J."/>
            <person name="Cantarel B.L."/>
            <person name="Chiu R."/>
            <person name="Coutinho P.M."/>
            <person name="Feau N."/>
            <person name="Field M."/>
            <person name="Frey P."/>
            <person name="Gelhaye E."/>
            <person name="Goldberg J."/>
            <person name="Grabherr M.G."/>
            <person name="Kodira C.D."/>
            <person name="Kohler A."/>
            <person name="Kuees U."/>
            <person name="Lindquist E.A."/>
            <person name="Lucas S.M."/>
            <person name="Mago R."/>
            <person name="Mauceli E."/>
            <person name="Morin E."/>
            <person name="Murat C."/>
            <person name="Pangilinan J.L."/>
            <person name="Park R."/>
            <person name="Pearson M."/>
            <person name="Quesneville H."/>
            <person name="Rouhier N."/>
            <person name="Sakthikumar S."/>
            <person name="Salamov A.A."/>
            <person name="Schmutz J."/>
            <person name="Selles B."/>
            <person name="Shapiro H."/>
            <person name="Tanguay P."/>
            <person name="Tuskan G.A."/>
            <person name="Henrissat B."/>
            <person name="Van de Peer Y."/>
            <person name="Rouze P."/>
            <person name="Ellis J.G."/>
            <person name="Dodds P.N."/>
            <person name="Schein J.E."/>
            <person name="Zhong S."/>
            <person name="Hamelin R.C."/>
            <person name="Grigoriev I.V."/>
            <person name="Szabo L.J."/>
            <person name="Martin F."/>
        </authorList>
    </citation>
    <scope>NUCLEOTIDE SEQUENCE [LARGE SCALE GENOMIC DNA]</scope>
    <source>
        <strain evidence="6">98AG31 / pathotype 3-4-7</strain>
    </source>
</reference>
<dbReference type="InterPro" id="IPR019734">
    <property type="entry name" value="TPR_rpt"/>
</dbReference>
<organism evidence="6">
    <name type="scientific">Melampsora larici-populina (strain 98AG31 / pathotype 3-4-7)</name>
    <name type="common">Poplar leaf rust fungus</name>
    <dbReference type="NCBI Taxonomy" id="747676"/>
    <lineage>
        <taxon>Eukaryota</taxon>
        <taxon>Fungi</taxon>
        <taxon>Dikarya</taxon>
        <taxon>Basidiomycota</taxon>
        <taxon>Pucciniomycotina</taxon>
        <taxon>Pucciniomycetes</taxon>
        <taxon>Pucciniales</taxon>
        <taxon>Melampsoraceae</taxon>
        <taxon>Melampsora</taxon>
    </lineage>
</organism>
<dbReference type="SMART" id="SM00028">
    <property type="entry name" value="TPR"/>
    <property type="match status" value="10"/>
</dbReference>
<dbReference type="GeneID" id="18934658"/>
<evidence type="ECO:0000256" key="3">
    <source>
        <dbReference type="PROSITE-ProRule" id="PRU00339"/>
    </source>
</evidence>
<feature type="repeat" description="TPR" evidence="3">
    <location>
        <begin position="92"/>
        <end position="125"/>
    </location>
</feature>
<dbReference type="Pfam" id="PF13432">
    <property type="entry name" value="TPR_16"/>
    <property type="match status" value="2"/>
</dbReference>
<evidence type="ECO:0000256" key="2">
    <source>
        <dbReference type="ARBA" id="ARBA00022803"/>
    </source>
</evidence>
<feature type="region of interest" description="Disordered" evidence="4">
    <location>
        <begin position="1320"/>
        <end position="1343"/>
    </location>
</feature>
<evidence type="ECO:0000313" key="5">
    <source>
        <dbReference type="EMBL" id="EGG05699.1"/>
    </source>
</evidence>
<evidence type="ECO:0000256" key="1">
    <source>
        <dbReference type="ARBA" id="ARBA00022737"/>
    </source>
</evidence>
<dbReference type="Proteomes" id="UP000001072">
    <property type="component" value="Unassembled WGS sequence"/>
</dbReference>
<dbReference type="Pfam" id="PF13181">
    <property type="entry name" value="TPR_8"/>
    <property type="match status" value="1"/>
</dbReference>
<dbReference type="VEuPathDB" id="FungiDB:MELLADRAFT_87842"/>
<feature type="repeat" description="TPR" evidence="3">
    <location>
        <begin position="757"/>
        <end position="790"/>
    </location>
</feature>
<evidence type="ECO:0000256" key="4">
    <source>
        <dbReference type="SAM" id="MobiDB-lite"/>
    </source>
</evidence>
<dbReference type="EMBL" id="GL883112">
    <property type="protein sequence ID" value="EGG05699.1"/>
    <property type="molecule type" value="Genomic_DNA"/>
</dbReference>
<dbReference type="eggNOG" id="KOG1127">
    <property type="taxonomic scope" value="Eukaryota"/>
</dbReference>
<keyword evidence="6" id="KW-1185">Reference proteome</keyword>
<feature type="repeat" description="TPR" evidence="3">
    <location>
        <begin position="668"/>
        <end position="701"/>
    </location>
</feature>
<dbReference type="STRING" id="747676.F4RPN7"/>
<dbReference type="PROSITE" id="PS50005">
    <property type="entry name" value="TPR"/>
    <property type="match status" value="4"/>
</dbReference>
<dbReference type="FunCoup" id="F4RPN7">
    <property type="interactions" value="254"/>
</dbReference>
<evidence type="ECO:0000313" key="6">
    <source>
        <dbReference type="Proteomes" id="UP000001072"/>
    </source>
</evidence>
<dbReference type="Gene3D" id="1.25.40.10">
    <property type="entry name" value="Tetratricopeptide repeat domain"/>
    <property type="match status" value="3"/>
</dbReference>
<dbReference type="OrthoDB" id="421075at2759"/>
<dbReference type="GO" id="GO:0055087">
    <property type="term" value="C:Ski complex"/>
    <property type="evidence" value="ECO:0007669"/>
    <property type="project" value="InterPro"/>
</dbReference>
<dbReference type="PANTHER" id="PTHR15704:SF7">
    <property type="entry name" value="SUPERKILLER COMPLEX PROTEIN 3"/>
    <property type="match status" value="1"/>
</dbReference>